<dbReference type="Proteomes" id="UP001049518">
    <property type="component" value="Chromosome"/>
</dbReference>
<sequence>MTPHEPTQPPLTTVLWPRCTAVYGCTGRAVAEFGGCPAHLSPGDFDLFAEGIRPGADLDLRGVTVPAWLLDALLDALTGPDGRPHIGRTRFDGAVLPSHAVLHGACVEGDSSFDGACFLGGASFYDARFFGNVSFRGARFGGNVSFHAARFHRHASFEEAVFAGDALFGEAGWHADASFRNAVFIGAACFDRALFGRDAAMQAACFGGAVSFKRVQVTRHAHFERARFRRGLWLGPLVAGGRIGLADACAHAGLRVHATARQVSARGVTVRGAAEFRLRHADLDLERADVGETITVRSLPQPIAGLPEPAWTGPSAIRLRSLREVASGGLHLSDVDLRDCAFLGLRRPDLLRISGDCLFATLPVRRPWWSLSTTPDGGAAQRAPTERAAYMRVGPTRIGLRWRRHGRAVLAEDLARRSGDRTDRGSDRLDALYRELARATAGCGRHALARDFRYNAFEMRRHGEPDQWRRWALHILWLTSGYGLRAGRIMAWIAVLVALVCCGATYLRHGDHQSPVRPPHRQPTASPRRPLPTVIAKPALTGRHVTPPS</sequence>
<gene>
    <name evidence="3" type="ORF">AGRA3207_003822</name>
</gene>
<evidence type="ECO:0000256" key="2">
    <source>
        <dbReference type="SAM" id="Phobius"/>
    </source>
</evidence>
<name>A0ABX8QWR2_9ACTN</name>
<accession>A0ABX8QWR2</accession>
<keyword evidence="2" id="KW-0812">Transmembrane</keyword>
<dbReference type="Pfam" id="PF13576">
    <property type="entry name" value="Pentapeptide_3"/>
    <property type="match status" value="1"/>
</dbReference>
<feature type="transmembrane region" description="Helical" evidence="2">
    <location>
        <begin position="489"/>
        <end position="507"/>
    </location>
</feature>
<keyword evidence="4" id="KW-1185">Reference proteome</keyword>
<dbReference type="RefSeq" id="WP_231336099.1">
    <property type="nucleotide sequence ID" value="NZ_CP059572.1"/>
</dbReference>
<dbReference type="EMBL" id="CP059572">
    <property type="protein sequence ID" value="QXJ22766.1"/>
    <property type="molecule type" value="Genomic_DNA"/>
</dbReference>
<reference evidence="3" key="1">
    <citation type="submission" date="2020-07" db="EMBL/GenBank/DDBJ databases">
        <authorList>
            <person name="Tarantini F.S."/>
            <person name="Hong K.W."/>
            <person name="Chan K.G."/>
        </authorList>
    </citation>
    <scope>NUCLEOTIDE SEQUENCE</scope>
    <source>
        <strain evidence="3">32-07</strain>
    </source>
</reference>
<evidence type="ECO:0000256" key="1">
    <source>
        <dbReference type="SAM" id="MobiDB-lite"/>
    </source>
</evidence>
<keyword evidence="2" id="KW-1133">Transmembrane helix</keyword>
<evidence type="ECO:0000313" key="4">
    <source>
        <dbReference type="Proteomes" id="UP001049518"/>
    </source>
</evidence>
<evidence type="ECO:0000313" key="3">
    <source>
        <dbReference type="EMBL" id="QXJ22766.1"/>
    </source>
</evidence>
<dbReference type="InterPro" id="IPR001646">
    <property type="entry name" value="5peptide_repeat"/>
</dbReference>
<feature type="region of interest" description="Disordered" evidence="1">
    <location>
        <begin position="511"/>
        <end position="549"/>
    </location>
</feature>
<protein>
    <submittedName>
        <fullName evidence="3">Pentapeptide repeat-containing protein</fullName>
    </submittedName>
</protein>
<keyword evidence="2" id="KW-0472">Membrane</keyword>
<organism evidence="3 4">
    <name type="scientific">Actinomadura graeca</name>
    <dbReference type="NCBI Taxonomy" id="2750812"/>
    <lineage>
        <taxon>Bacteria</taxon>
        <taxon>Bacillati</taxon>
        <taxon>Actinomycetota</taxon>
        <taxon>Actinomycetes</taxon>
        <taxon>Streptosporangiales</taxon>
        <taxon>Thermomonosporaceae</taxon>
        <taxon>Actinomadura</taxon>
    </lineage>
</organism>
<proteinExistence type="predicted"/>